<evidence type="ECO:0000313" key="4">
    <source>
        <dbReference type="Proteomes" id="UP001172101"/>
    </source>
</evidence>
<keyword evidence="2" id="KW-0472">Membrane</keyword>
<feature type="compositionally biased region" description="Low complexity" evidence="1">
    <location>
        <begin position="43"/>
        <end position="53"/>
    </location>
</feature>
<name>A0AA40BEZ9_9PEZI</name>
<keyword evidence="4" id="KW-1185">Reference proteome</keyword>
<evidence type="ECO:0000256" key="2">
    <source>
        <dbReference type="SAM" id="Phobius"/>
    </source>
</evidence>
<feature type="transmembrane region" description="Helical" evidence="2">
    <location>
        <begin position="12"/>
        <end position="30"/>
    </location>
</feature>
<accession>A0AA40BEZ9</accession>
<feature type="compositionally biased region" description="Pro residues" evidence="1">
    <location>
        <begin position="88"/>
        <end position="105"/>
    </location>
</feature>
<proteinExistence type="predicted"/>
<gene>
    <name evidence="3" type="ORF">B0T26DRAFT_866405</name>
</gene>
<feature type="compositionally biased region" description="Pro residues" evidence="1">
    <location>
        <begin position="54"/>
        <end position="74"/>
    </location>
</feature>
<evidence type="ECO:0000313" key="3">
    <source>
        <dbReference type="EMBL" id="KAK0733035.1"/>
    </source>
</evidence>
<dbReference type="EMBL" id="JAUIRO010000001">
    <property type="protein sequence ID" value="KAK0733035.1"/>
    <property type="molecule type" value="Genomic_DNA"/>
</dbReference>
<dbReference type="Proteomes" id="UP001172101">
    <property type="component" value="Unassembled WGS sequence"/>
</dbReference>
<protein>
    <submittedName>
        <fullName evidence="3">Uncharacterized protein</fullName>
    </submittedName>
</protein>
<keyword evidence="2" id="KW-0812">Transmembrane</keyword>
<comment type="caution">
    <text evidence="3">The sequence shown here is derived from an EMBL/GenBank/DDBJ whole genome shotgun (WGS) entry which is preliminary data.</text>
</comment>
<evidence type="ECO:0000256" key="1">
    <source>
        <dbReference type="SAM" id="MobiDB-lite"/>
    </source>
</evidence>
<dbReference type="AlphaFoldDB" id="A0AA40BEZ9"/>
<sequence>MPRKVERDDAFGFLYYSFLRYCWARLPGIARRRQKRRRTIAGLPPRRASVSARPSPPPSPPPLPLLLPFRPPRLPLARSASPASRNSAPPPIAMSRSPPPPPPIAGPLSLRSLAPPPPASQQLSAPLIAPPRRPLLRQSYRKISYLMRSRTVLPPAGEYLSYDRTVRGRNRGYSFVTLCSLCAYQARGCDPRPEST</sequence>
<reference evidence="3" key="1">
    <citation type="submission" date="2023-06" db="EMBL/GenBank/DDBJ databases">
        <title>Genome-scale phylogeny and comparative genomics of the fungal order Sordariales.</title>
        <authorList>
            <consortium name="Lawrence Berkeley National Laboratory"/>
            <person name="Hensen N."/>
            <person name="Bonometti L."/>
            <person name="Westerberg I."/>
            <person name="Brannstrom I.O."/>
            <person name="Guillou S."/>
            <person name="Cros-Aarteil S."/>
            <person name="Calhoun S."/>
            <person name="Haridas S."/>
            <person name="Kuo A."/>
            <person name="Mondo S."/>
            <person name="Pangilinan J."/>
            <person name="Riley R."/>
            <person name="LaButti K."/>
            <person name="Andreopoulos B."/>
            <person name="Lipzen A."/>
            <person name="Chen C."/>
            <person name="Yanf M."/>
            <person name="Daum C."/>
            <person name="Ng V."/>
            <person name="Clum A."/>
            <person name="Steindorff A."/>
            <person name="Ohm R."/>
            <person name="Martin F."/>
            <person name="Silar P."/>
            <person name="Natvig D."/>
            <person name="Lalanne C."/>
            <person name="Gautier V."/>
            <person name="Ament-velasquez S.L."/>
            <person name="Kruys A."/>
            <person name="Hutchinson M.I."/>
            <person name="Powell A.J."/>
            <person name="Barry K."/>
            <person name="Miller A.N."/>
            <person name="Grigoriev I.V."/>
            <person name="Debuchy R."/>
            <person name="Gladieux P."/>
            <person name="Thoren M.H."/>
            <person name="Johannesson H."/>
        </authorList>
    </citation>
    <scope>NUCLEOTIDE SEQUENCE</scope>
    <source>
        <strain evidence="3">SMH2392-1A</strain>
    </source>
</reference>
<organism evidence="3 4">
    <name type="scientific">Lasiosphaeria miniovina</name>
    <dbReference type="NCBI Taxonomy" id="1954250"/>
    <lineage>
        <taxon>Eukaryota</taxon>
        <taxon>Fungi</taxon>
        <taxon>Dikarya</taxon>
        <taxon>Ascomycota</taxon>
        <taxon>Pezizomycotina</taxon>
        <taxon>Sordariomycetes</taxon>
        <taxon>Sordariomycetidae</taxon>
        <taxon>Sordariales</taxon>
        <taxon>Lasiosphaeriaceae</taxon>
        <taxon>Lasiosphaeria</taxon>
    </lineage>
</organism>
<feature type="compositionally biased region" description="Low complexity" evidence="1">
    <location>
        <begin position="75"/>
        <end position="87"/>
    </location>
</feature>
<feature type="region of interest" description="Disordered" evidence="1">
    <location>
        <begin position="33"/>
        <end position="127"/>
    </location>
</feature>
<dbReference type="RefSeq" id="XP_060301912.1">
    <property type="nucleotide sequence ID" value="XM_060447817.1"/>
</dbReference>
<keyword evidence="2" id="KW-1133">Transmembrane helix</keyword>
<dbReference type="GeneID" id="85331087"/>